<dbReference type="InterPro" id="IPR023393">
    <property type="entry name" value="START-like_dom_sf"/>
</dbReference>
<accession>A0ABD3DR43</accession>
<dbReference type="Proteomes" id="UP001632038">
    <property type="component" value="Unassembled WGS sequence"/>
</dbReference>
<evidence type="ECO:0000259" key="1">
    <source>
        <dbReference type="SMART" id="SM01037"/>
    </source>
</evidence>
<evidence type="ECO:0000313" key="2">
    <source>
        <dbReference type="EMBL" id="KAL3644705.1"/>
    </source>
</evidence>
<organism evidence="2 3">
    <name type="scientific">Castilleja foliolosa</name>
    <dbReference type="NCBI Taxonomy" id="1961234"/>
    <lineage>
        <taxon>Eukaryota</taxon>
        <taxon>Viridiplantae</taxon>
        <taxon>Streptophyta</taxon>
        <taxon>Embryophyta</taxon>
        <taxon>Tracheophyta</taxon>
        <taxon>Spermatophyta</taxon>
        <taxon>Magnoliopsida</taxon>
        <taxon>eudicotyledons</taxon>
        <taxon>Gunneridae</taxon>
        <taxon>Pentapetalae</taxon>
        <taxon>asterids</taxon>
        <taxon>lamiids</taxon>
        <taxon>Lamiales</taxon>
        <taxon>Orobanchaceae</taxon>
        <taxon>Pedicularideae</taxon>
        <taxon>Castillejinae</taxon>
        <taxon>Castilleja</taxon>
    </lineage>
</organism>
<dbReference type="SMART" id="SM01037">
    <property type="entry name" value="Bet_v_1"/>
    <property type="match status" value="1"/>
</dbReference>
<proteinExistence type="predicted"/>
<dbReference type="AlphaFoldDB" id="A0ABD3DR43"/>
<dbReference type="Gene3D" id="3.30.530.20">
    <property type="match status" value="1"/>
</dbReference>
<dbReference type="CDD" id="cd07816">
    <property type="entry name" value="Bet_v1-like"/>
    <property type="match status" value="1"/>
</dbReference>
<keyword evidence="3" id="KW-1185">Reference proteome</keyword>
<protein>
    <recommendedName>
        <fullName evidence="1">Bet v I/Major latex protein domain-containing protein</fullName>
    </recommendedName>
</protein>
<reference evidence="3" key="1">
    <citation type="journal article" date="2024" name="IScience">
        <title>Strigolactones Initiate the Formation of Haustorium-like Structures in Castilleja.</title>
        <authorList>
            <person name="Buerger M."/>
            <person name="Peterson D."/>
            <person name="Chory J."/>
        </authorList>
    </citation>
    <scope>NUCLEOTIDE SEQUENCE [LARGE SCALE GENOMIC DNA]</scope>
</reference>
<sequence>MGLSGKLVSQISIKSDGNAFHELFRYNTHKISAICPEKVEKVELERGQWGSVGSVINWHFTHDGKKKFAKEIVEAVDEKKKSVTFNVIGGDLMEAYKTFKIIVDVQTKCEQEDSLVTWTVVYEKMNAAVPDPHSIVDLGINVTKDIERNHMLVPN</sequence>
<dbReference type="PANTHER" id="PTHR31907">
    <property type="entry name" value="MLP-LIKE PROTEIN 423"/>
    <property type="match status" value="1"/>
</dbReference>
<feature type="domain" description="Bet v I/Major latex protein" evidence="1">
    <location>
        <begin position="2"/>
        <end position="154"/>
    </location>
</feature>
<dbReference type="InterPro" id="IPR000916">
    <property type="entry name" value="Bet_v_I/MLP"/>
</dbReference>
<comment type="caution">
    <text evidence="2">The sequence shown here is derived from an EMBL/GenBank/DDBJ whole genome shotgun (WGS) entry which is preliminary data.</text>
</comment>
<name>A0ABD3DR43_9LAMI</name>
<dbReference type="SUPFAM" id="SSF55961">
    <property type="entry name" value="Bet v1-like"/>
    <property type="match status" value="1"/>
</dbReference>
<evidence type="ECO:0000313" key="3">
    <source>
        <dbReference type="Proteomes" id="UP001632038"/>
    </source>
</evidence>
<dbReference type="Pfam" id="PF00407">
    <property type="entry name" value="Bet_v_1"/>
    <property type="match status" value="1"/>
</dbReference>
<dbReference type="InterPro" id="IPR051761">
    <property type="entry name" value="MLP-like_ligand-binding"/>
</dbReference>
<gene>
    <name evidence="2" type="ORF">CASFOL_009885</name>
</gene>
<dbReference type="EMBL" id="JAVIJP010000013">
    <property type="protein sequence ID" value="KAL3644705.1"/>
    <property type="molecule type" value="Genomic_DNA"/>
</dbReference>